<sequence>MIINTNGFIYAADMTNQLAEELPEKLWDKPLIAELGTIRKWFMHMIRVRGVYAGSLMTGKVEFPGHLVPGDASIILELRRSTEELSWAFEETQKHRILMYQEYITPEELLHIAIQHEGIHQGQYYIAFQQAGIKLPEQWRRDWNM</sequence>
<feature type="binding site" evidence="3">
    <location>
        <position position="116"/>
    </location>
    <ligand>
        <name>a divalent metal cation</name>
        <dbReference type="ChEBI" id="CHEBI:60240"/>
    </ligand>
</feature>
<evidence type="ECO:0000256" key="3">
    <source>
        <dbReference type="PIRSR" id="PIRSR607837-1"/>
    </source>
</evidence>
<feature type="binding site" evidence="3">
    <location>
        <position position="44"/>
    </location>
    <ligand>
        <name>a divalent metal cation</name>
        <dbReference type="ChEBI" id="CHEBI:60240"/>
    </ligand>
</feature>
<organism evidence="4 5">
    <name type="scientific">Alteribacillus bidgolensis</name>
    <dbReference type="NCBI Taxonomy" id="930129"/>
    <lineage>
        <taxon>Bacteria</taxon>
        <taxon>Bacillati</taxon>
        <taxon>Bacillota</taxon>
        <taxon>Bacilli</taxon>
        <taxon>Bacillales</taxon>
        <taxon>Bacillaceae</taxon>
        <taxon>Alteribacillus</taxon>
    </lineage>
</organism>
<gene>
    <name evidence="4" type="ORF">SAMN05216352_10560</name>
</gene>
<dbReference type="AlphaFoldDB" id="A0A1G8I6J9"/>
<proteinExistence type="inferred from homology"/>
<dbReference type="GO" id="GO:0046872">
    <property type="term" value="F:metal ion binding"/>
    <property type="evidence" value="ECO:0007669"/>
    <property type="project" value="UniProtKB-KW"/>
</dbReference>
<dbReference type="EMBL" id="FNDU01000005">
    <property type="protein sequence ID" value="SDI14586.1"/>
    <property type="molecule type" value="Genomic_DNA"/>
</dbReference>
<keyword evidence="2 3" id="KW-0479">Metal-binding</keyword>
<feature type="binding site" evidence="3">
    <location>
        <position position="120"/>
    </location>
    <ligand>
        <name>a divalent metal cation</name>
        <dbReference type="ChEBI" id="CHEBI:60240"/>
    </ligand>
</feature>
<dbReference type="SUPFAM" id="SSF109854">
    <property type="entry name" value="DinB/YfiT-like putative metalloenzymes"/>
    <property type="match status" value="1"/>
</dbReference>
<protein>
    <submittedName>
        <fullName evidence="4">Uncharacterized damage-inducible protein DinB (Forms a four-helix bundle)</fullName>
    </submittedName>
</protein>
<accession>A0A1G8I6J9</accession>
<dbReference type="Pfam" id="PF05163">
    <property type="entry name" value="DinB"/>
    <property type="match status" value="1"/>
</dbReference>
<dbReference type="STRING" id="930129.SAMN05216352_10560"/>
<dbReference type="InterPro" id="IPR007837">
    <property type="entry name" value="DinB"/>
</dbReference>
<evidence type="ECO:0000256" key="2">
    <source>
        <dbReference type="ARBA" id="ARBA00022723"/>
    </source>
</evidence>
<evidence type="ECO:0000313" key="4">
    <source>
        <dbReference type="EMBL" id="SDI14586.1"/>
    </source>
</evidence>
<dbReference type="RefSeq" id="WP_245917914.1">
    <property type="nucleotide sequence ID" value="NZ_FNDU01000005.1"/>
</dbReference>
<name>A0A1G8I6J9_9BACI</name>
<evidence type="ECO:0000256" key="1">
    <source>
        <dbReference type="ARBA" id="ARBA00008635"/>
    </source>
</evidence>
<evidence type="ECO:0000313" key="5">
    <source>
        <dbReference type="Proteomes" id="UP000199017"/>
    </source>
</evidence>
<dbReference type="Proteomes" id="UP000199017">
    <property type="component" value="Unassembled WGS sequence"/>
</dbReference>
<dbReference type="Gene3D" id="1.20.120.450">
    <property type="entry name" value="dinb family like domain"/>
    <property type="match status" value="1"/>
</dbReference>
<reference evidence="4 5" key="1">
    <citation type="submission" date="2016-10" db="EMBL/GenBank/DDBJ databases">
        <authorList>
            <person name="de Groot N.N."/>
        </authorList>
    </citation>
    <scope>NUCLEOTIDE SEQUENCE [LARGE SCALE GENOMIC DNA]</scope>
    <source>
        <strain evidence="5">P4B,CCM 7963,CECT 7998,DSM 25260,IBRC-M 10614,KCTC 13821</strain>
    </source>
</reference>
<comment type="similarity">
    <text evidence="1">Belongs to the DinB family.</text>
</comment>
<keyword evidence="5" id="KW-1185">Reference proteome</keyword>
<dbReference type="InterPro" id="IPR034660">
    <property type="entry name" value="DinB/YfiT-like"/>
</dbReference>